<proteinExistence type="predicted"/>
<comment type="caution">
    <text evidence="1">The sequence shown here is derived from an EMBL/GenBank/DDBJ whole genome shotgun (WGS) entry which is preliminary data.</text>
</comment>
<gene>
    <name evidence="1" type="ORF">LCGC14_0607720</name>
</gene>
<organism evidence="1">
    <name type="scientific">marine sediment metagenome</name>
    <dbReference type="NCBI Taxonomy" id="412755"/>
    <lineage>
        <taxon>unclassified sequences</taxon>
        <taxon>metagenomes</taxon>
        <taxon>ecological metagenomes</taxon>
    </lineage>
</organism>
<name>A0A0F9R8S8_9ZZZZ</name>
<protein>
    <submittedName>
        <fullName evidence="1">Uncharacterized protein</fullName>
    </submittedName>
</protein>
<reference evidence="1" key="1">
    <citation type="journal article" date="2015" name="Nature">
        <title>Complex archaea that bridge the gap between prokaryotes and eukaryotes.</title>
        <authorList>
            <person name="Spang A."/>
            <person name="Saw J.H."/>
            <person name="Jorgensen S.L."/>
            <person name="Zaremba-Niedzwiedzka K."/>
            <person name="Martijn J."/>
            <person name="Lind A.E."/>
            <person name="van Eijk R."/>
            <person name="Schleper C."/>
            <person name="Guy L."/>
            <person name="Ettema T.J."/>
        </authorList>
    </citation>
    <scope>NUCLEOTIDE SEQUENCE</scope>
</reference>
<dbReference type="Pfam" id="PF13730">
    <property type="entry name" value="HTH_36"/>
    <property type="match status" value="1"/>
</dbReference>
<accession>A0A0F9R8S8</accession>
<dbReference type="EMBL" id="LAZR01000998">
    <property type="protein sequence ID" value="KKN52910.1"/>
    <property type="molecule type" value="Genomic_DNA"/>
</dbReference>
<sequence>MSNELQEITSPDLRKWFTMTPNLYDDADLDVYEFRLLSHYVKVGNCWESTKTTAKNCKMSVSTVISKRLSLESKGFIMLTVDEEHGNTWLIEVVDKWQENFNKYSEGHTISGTGGLPDVIGGGLPDVIGGGLPDVIDKEEPIEEEPIEEKLIKKAAVNRPSIKRALFEAGIVGEKIQQQLSQLEHITPEYIKAHSEYAKRKKMKKGLLIHKMLSGDPMPEYGGHQRSCVCEECRKKYVTGEFSEFISH</sequence>
<dbReference type="AlphaFoldDB" id="A0A0F9R8S8"/>
<evidence type="ECO:0000313" key="1">
    <source>
        <dbReference type="EMBL" id="KKN52910.1"/>
    </source>
</evidence>